<protein>
    <recommendedName>
        <fullName evidence="2">Glycine reductase</fullName>
    </recommendedName>
</protein>
<sequence length="439" mass="48922">MDDMVLIRQYFDVKDVKFGDKCCFSDGILTISEDELNEVAKDLFNAVKGFRLEITHPGENARIIHVLDTLASMVKLEGEGQQYSGFFGTPFTVGRGITNIFSGFSVMESAALPWDETNASSGLLYPRDAIIEIAGDYAQYTPFSEMHNLVIVYDLNEGKSAMEYDNDIRLIAIKISTYLAELTRTLKPDRTETFQTLQNNSSLPNVVLVWQCQNQGPYANTFLYGLPIYDIVPTILHPNEMLDGCIVSGNYVWPAFKVPTYLHVNHPILLDLYRRHGKDLWFKGVILCRSHNPSNWHKQRCASHCIKLAQMLKADGLVMAWEGGGNACVDGMYTIQTAENHGIMASTITFEFGGKDGTEGVLLVDHFPEANAVCTGGSIEKPVYLKQVKRVVGGDTFRLNKESGGFFPPSNNELVLDNTTHLYLGGNQCGYSKIFAEAY</sequence>
<dbReference type="RefSeq" id="WP_002687701.1">
    <property type="nucleotide sequence ID" value="NZ_CM001794.1"/>
</dbReference>
<dbReference type="PATRIC" id="fig|999431.4.peg.742"/>
<dbReference type="InterPro" id="IPR016585">
    <property type="entry name" value="Gly/sarc/bet_Rdtase_B_asu/bsu"/>
</dbReference>
<organism evidence="1">
    <name type="scientific">Treponema denticola H1-T</name>
    <dbReference type="NCBI Taxonomy" id="999431"/>
    <lineage>
        <taxon>Bacteria</taxon>
        <taxon>Pseudomonadati</taxon>
        <taxon>Spirochaetota</taxon>
        <taxon>Spirochaetia</taxon>
        <taxon>Spirochaetales</taxon>
        <taxon>Treponemataceae</taxon>
        <taxon>Treponema</taxon>
    </lineage>
</organism>
<dbReference type="HOGENOM" id="CLU_050376_0_0_12"/>
<comment type="caution">
    <text evidence="1">The sequence shown here is derived from an EMBL/GenBank/DDBJ whole genome shotgun (WGS) entry which is preliminary data.</text>
</comment>
<dbReference type="EMBL" id="AGDW01000011">
    <property type="protein sequence ID" value="EMB32688.1"/>
    <property type="molecule type" value="Genomic_DNA"/>
</dbReference>
<accession>M2CGF4</accession>
<name>M2CGF4_TREDN</name>
<dbReference type="InterPro" id="IPR015417">
    <property type="entry name" value="Gly_reductase_pB_sua/b"/>
</dbReference>
<dbReference type="PIRSF" id="PIRSF011588">
    <property type="entry name" value="Gly_sarc_betain_red_a/b"/>
    <property type="match status" value="1"/>
</dbReference>
<dbReference type="Proteomes" id="UP000011708">
    <property type="component" value="Chromosome"/>
</dbReference>
<reference evidence="1" key="1">
    <citation type="submission" date="2012-01" db="EMBL/GenBank/DDBJ databases">
        <title>The Genome Sequence of Treponema denticola H1-T.</title>
        <authorList>
            <consortium name="The Broad Institute Genome Sequencing Platform"/>
            <person name="Earl A."/>
            <person name="Ward D."/>
            <person name="Feldgarden M."/>
            <person name="Gevers D."/>
            <person name="Blanton J.M."/>
            <person name="Fenno C.J."/>
            <person name="Baranova O.V."/>
            <person name="Mathney J."/>
            <person name="Dewhirst F.E."/>
            <person name="Izard J."/>
            <person name="Young S.K."/>
            <person name="Zeng Q."/>
            <person name="Gargeya S."/>
            <person name="Fitzgerald M."/>
            <person name="Haas B."/>
            <person name="Abouelleil A."/>
            <person name="Alvarado L."/>
            <person name="Arachchi H.M."/>
            <person name="Berlin A."/>
            <person name="Chapman S.B."/>
            <person name="Gearin G."/>
            <person name="Goldberg J."/>
            <person name="Griggs A."/>
            <person name="Gujja S."/>
            <person name="Hansen M."/>
            <person name="Heiman D."/>
            <person name="Howarth C."/>
            <person name="Larimer J."/>
            <person name="Lui A."/>
            <person name="MacDonald P.J.P."/>
            <person name="McCowen C."/>
            <person name="Montmayeur A."/>
            <person name="Murphy C."/>
            <person name="Neiman D."/>
            <person name="Pearson M."/>
            <person name="Priest M."/>
            <person name="Roberts A."/>
            <person name="Saif S."/>
            <person name="Shea T."/>
            <person name="Sisk P."/>
            <person name="Stolte C."/>
            <person name="Sykes S."/>
            <person name="Wortman J."/>
            <person name="Nusbaum C."/>
            <person name="Birren B."/>
        </authorList>
    </citation>
    <scope>NUCLEOTIDE SEQUENCE [LARGE SCALE GENOMIC DNA]</scope>
    <source>
        <strain evidence="1">H1-T</strain>
    </source>
</reference>
<evidence type="ECO:0008006" key="2">
    <source>
        <dbReference type="Google" id="ProtNLM"/>
    </source>
</evidence>
<dbReference type="AlphaFoldDB" id="M2CGF4"/>
<evidence type="ECO:0000313" key="1">
    <source>
        <dbReference type="EMBL" id="EMB32688.1"/>
    </source>
</evidence>
<proteinExistence type="predicted"/>
<dbReference type="Pfam" id="PF09338">
    <property type="entry name" value="Gly_reductase"/>
    <property type="match status" value="1"/>
</dbReference>
<dbReference type="GO" id="GO:0050485">
    <property type="term" value="F:oxidoreductase activity, acting on X-H and Y-H to form an X-Y bond, with a disulfide as acceptor"/>
    <property type="evidence" value="ECO:0007669"/>
    <property type="project" value="InterPro"/>
</dbReference>
<gene>
    <name evidence="1" type="ORF">HMPREF9725_00717</name>
</gene>